<organism evidence="2 3">
    <name type="scientific">Aureobasidium melanogenum</name>
    <name type="common">Aureobasidium pullulans var. melanogenum</name>
    <dbReference type="NCBI Taxonomy" id="46634"/>
    <lineage>
        <taxon>Eukaryota</taxon>
        <taxon>Fungi</taxon>
        <taxon>Dikarya</taxon>
        <taxon>Ascomycota</taxon>
        <taxon>Pezizomycotina</taxon>
        <taxon>Dothideomycetes</taxon>
        <taxon>Dothideomycetidae</taxon>
        <taxon>Dothideales</taxon>
        <taxon>Saccotheciaceae</taxon>
        <taxon>Aureobasidium</taxon>
    </lineage>
</organism>
<evidence type="ECO:0000313" key="2">
    <source>
        <dbReference type="EMBL" id="KAG9987031.1"/>
    </source>
</evidence>
<feature type="region of interest" description="Disordered" evidence="1">
    <location>
        <begin position="56"/>
        <end position="248"/>
    </location>
</feature>
<dbReference type="AlphaFoldDB" id="A0A9P8FYR3"/>
<reference evidence="2" key="1">
    <citation type="journal article" date="2021" name="J Fungi (Basel)">
        <title>Virulence traits and population genomics of the black yeast Aureobasidium melanogenum.</title>
        <authorList>
            <person name="Cernosa A."/>
            <person name="Sun X."/>
            <person name="Gostincar C."/>
            <person name="Fang C."/>
            <person name="Gunde-Cimerman N."/>
            <person name="Song Z."/>
        </authorList>
    </citation>
    <scope>NUCLEOTIDE SEQUENCE</scope>
    <source>
        <strain evidence="2">EXF-9298</strain>
    </source>
</reference>
<feature type="compositionally biased region" description="Low complexity" evidence="1">
    <location>
        <begin position="90"/>
        <end position="101"/>
    </location>
</feature>
<sequence>MSCLPASAAGAPQVHIPVSLLTASSAVTRTTNAIYFNTAATTSAVPASKTPSVVINTKAPTSNVPSPTTVEVSAETPSDVPAQPAESQKAGASSAVPSAGSENQPTQSTTVQAGASSSQPVPPTTAGAPPDAPSQQPAQPTVTQNAAAPSAAPADESTDKSAQPATSQGAPSGKPSQPPAQLTVTHDAATPSTAPAEKPSENPTQPAISQEVPSVVSSHEPSDHPDQTTTVQEGGQIGSTQADSNTRIVQSSVPTVVIIGDATATEISPTATPAEITTSNTRSHVVDVSTNTQLAQAPGTVVVGSSQSTSGANAYAIGSQTLRPGGPAIEVSGTTYSIQESGGVIVNGNTVPISTMAPQSLVPPASVVIGGVAATPIASDKYVIASQTLSRGGPAIEISGTTYSLPPSASNAIINGQAAPISTIQTSLGPPVTVVIGSVTAKPESSGAYYLVADQTLGPGGSAIEVSDVTYSLPTSGANIVINGCCGVW</sequence>
<feature type="compositionally biased region" description="Polar residues" evidence="1">
    <location>
        <begin position="102"/>
        <end position="119"/>
    </location>
</feature>
<reference evidence="2" key="2">
    <citation type="submission" date="2021-08" db="EMBL/GenBank/DDBJ databases">
        <authorList>
            <person name="Gostincar C."/>
            <person name="Sun X."/>
            <person name="Song Z."/>
            <person name="Gunde-Cimerman N."/>
        </authorList>
    </citation>
    <scope>NUCLEOTIDE SEQUENCE</scope>
    <source>
        <strain evidence="2">EXF-9298</strain>
    </source>
</reference>
<feature type="compositionally biased region" description="Low complexity" evidence="1">
    <location>
        <begin position="209"/>
        <end position="219"/>
    </location>
</feature>
<feature type="compositionally biased region" description="Polar residues" evidence="1">
    <location>
        <begin position="160"/>
        <end position="170"/>
    </location>
</feature>
<dbReference type="EMBL" id="JAHFXS010000258">
    <property type="protein sequence ID" value="KAG9987031.1"/>
    <property type="molecule type" value="Genomic_DNA"/>
</dbReference>
<name>A0A9P8FYR3_AURME</name>
<feature type="compositionally biased region" description="Low complexity" evidence="1">
    <location>
        <begin position="124"/>
        <end position="154"/>
    </location>
</feature>
<evidence type="ECO:0000313" key="3">
    <source>
        <dbReference type="Proteomes" id="UP000729357"/>
    </source>
</evidence>
<accession>A0A9P8FYR3</accession>
<evidence type="ECO:0000256" key="1">
    <source>
        <dbReference type="SAM" id="MobiDB-lite"/>
    </source>
</evidence>
<comment type="caution">
    <text evidence="2">The sequence shown here is derived from an EMBL/GenBank/DDBJ whole genome shotgun (WGS) entry which is preliminary data.</text>
</comment>
<feature type="non-terminal residue" evidence="2">
    <location>
        <position position="489"/>
    </location>
</feature>
<dbReference type="Proteomes" id="UP000729357">
    <property type="component" value="Unassembled WGS sequence"/>
</dbReference>
<feature type="compositionally biased region" description="Polar residues" evidence="1">
    <location>
        <begin position="227"/>
        <end position="248"/>
    </location>
</feature>
<gene>
    <name evidence="2" type="ORF">KCU98_g3630</name>
</gene>
<proteinExistence type="predicted"/>
<protein>
    <submittedName>
        <fullName evidence="2">Uncharacterized protein</fullName>
    </submittedName>
</protein>
<feature type="compositionally biased region" description="Polar residues" evidence="1">
    <location>
        <begin position="56"/>
        <end position="71"/>
    </location>
</feature>
<keyword evidence="3" id="KW-1185">Reference proteome</keyword>